<keyword evidence="2" id="KW-1185">Reference proteome</keyword>
<proteinExistence type="predicted"/>
<organism evidence="1 2">
    <name type="scientific">Methyloradius palustris</name>
    <dbReference type="NCBI Taxonomy" id="2778876"/>
    <lineage>
        <taxon>Bacteria</taxon>
        <taxon>Pseudomonadati</taxon>
        <taxon>Pseudomonadota</taxon>
        <taxon>Betaproteobacteria</taxon>
        <taxon>Nitrosomonadales</taxon>
        <taxon>Methylophilaceae</taxon>
        <taxon>Methyloradius</taxon>
    </lineage>
</organism>
<evidence type="ECO:0000313" key="1">
    <source>
        <dbReference type="EMBL" id="BCM23963.1"/>
    </source>
</evidence>
<evidence type="ECO:0000313" key="2">
    <source>
        <dbReference type="Proteomes" id="UP000826722"/>
    </source>
</evidence>
<accession>A0A8D5G0M9</accession>
<dbReference type="Proteomes" id="UP000826722">
    <property type="component" value="Chromosome"/>
</dbReference>
<dbReference type="EMBL" id="AP024110">
    <property type="protein sequence ID" value="BCM23963.1"/>
    <property type="molecule type" value="Genomic_DNA"/>
</dbReference>
<gene>
    <name evidence="1" type="ORF">ZMTM_02220</name>
</gene>
<reference evidence="1" key="1">
    <citation type="journal article" date="2021" name="Arch. Microbiol.">
        <title>Methyloradius palustris gen. nov., sp. nov., a methanol-oxidizing bacterium isolated from snow.</title>
        <authorList>
            <person name="Miyadera T."/>
            <person name="Kojima H."/>
            <person name="Fukui M."/>
        </authorList>
    </citation>
    <scope>NUCLEOTIDE SEQUENCE</scope>
    <source>
        <strain evidence="1">Zm11</strain>
    </source>
</reference>
<dbReference type="AlphaFoldDB" id="A0A8D5G0M9"/>
<dbReference type="KEGG" id="mpau:ZMTM_02220"/>
<name>A0A8D5G0M9_9PROT</name>
<protein>
    <submittedName>
        <fullName evidence="1">Uncharacterized protein</fullName>
    </submittedName>
</protein>
<sequence length="101" mass="11618">MSVKAHNAVLDRTVRGLYFHHFHQVLGTRVSCRVRPLISLPVEFNSILNLMNLGSIGGDSLVYRYNRASDSHLDSLWVILFYKRYLVLVETRSKKGRKKSA</sequence>